<feature type="transmembrane region" description="Helical" evidence="4">
    <location>
        <begin position="138"/>
        <end position="157"/>
    </location>
</feature>
<comment type="caution">
    <text evidence="6">The sequence shown here is derived from an EMBL/GenBank/DDBJ whole genome shotgun (WGS) entry which is preliminary data.</text>
</comment>
<dbReference type="Gene3D" id="1.20.1250.20">
    <property type="entry name" value="MFS general substrate transporter like domains"/>
    <property type="match status" value="1"/>
</dbReference>
<keyword evidence="2 4" id="KW-1133">Transmembrane helix</keyword>
<dbReference type="InterPro" id="IPR036259">
    <property type="entry name" value="MFS_trans_sf"/>
</dbReference>
<feature type="transmembrane region" description="Helical" evidence="4">
    <location>
        <begin position="81"/>
        <end position="98"/>
    </location>
</feature>
<keyword evidence="1 4" id="KW-0812">Transmembrane</keyword>
<organism evidence="6 7">
    <name type="scientific">Sandaracinobacter neustonicus</name>
    <dbReference type="NCBI Taxonomy" id="1715348"/>
    <lineage>
        <taxon>Bacteria</taxon>
        <taxon>Pseudomonadati</taxon>
        <taxon>Pseudomonadota</taxon>
        <taxon>Alphaproteobacteria</taxon>
        <taxon>Sphingomonadales</taxon>
        <taxon>Sphingosinicellaceae</taxon>
        <taxon>Sandaracinobacter</taxon>
    </lineage>
</organism>
<evidence type="ECO:0000259" key="5">
    <source>
        <dbReference type="PROSITE" id="PS50850"/>
    </source>
</evidence>
<feature type="transmembrane region" description="Helical" evidence="4">
    <location>
        <begin position="46"/>
        <end position="69"/>
    </location>
</feature>
<dbReference type="CDD" id="cd17324">
    <property type="entry name" value="MFS_NepI_like"/>
    <property type="match status" value="1"/>
</dbReference>
<evidence type="ECO:0000313" key="6">
    <source>
        <dbReference type="EMBL" id="TPE61579.1"/>
    </source>
</evidence>
<evidence type="ECO:0000256" key="4">
    <source>
        <dbReference type="SAM" id="Phobius"/>
    </source>
</evidence>
<dbReference type="PROSITE" id="PS50850">
    <property type="entry name" value="MFS"/>
    <property type="match status" value="1"/>
</dbReference>
<dbReference type="AlphaFoldDB" id="A0A501XMA8"/>
<evidence type="ECO:0000313" key="7">
    <source>
        <dbReference type="Proteomes" id="UP000319897"/>
    </source>
</evidence>
<feature type="transmembrane region" description="Helical" evidence="4">
    <location>
        <begin position="12"/>
        <end position="34"/>
    </location>
</feature>
<feature type="transmembrane region" description="Helical" evidence="4">
    <location>
        <begin position="340"/>
        <end position="358"/>
    </location>
</feature>
<accession>A0A501XMA8</accession>
<keyword evidence="7" id="KW-1185">Reference proteome</keyword>
<feature type="transmembrane region" description="Helical" evidence="4">
    <location>
        <begin position="281"/>
        <end position="299"/>
    </location>
</feature>
<dbReference type="GO" id="GO:0022857">
    <property type="term" value="F:transmembrane transporter activity"/>
    <property type="evidence" value="ECO:0007669"/>
    <property type="project" value="InterPro"/>
</dbReference>
<gene>
    <name evidence="6" type="ORF">FJQ54_08305</name>
</gene>
<dbReference type="InterPro" id="IPR020846">
    <property type="entry name" value="MFS_dom"/>
</dbReference>
<dbReference type="SUPFAM" id="SSF103473">
    <property type="entry name" value="MFS general substrate transporter"/>
    <property type="match status" value="1"/>
</dbReference>
<dbReference type="InterPro" id="IPR011701">
    <property type="entry name" value="MFS"/>
</dbReference>
<feature type="transmembrane region" description="Helical" evidence="4">
    <location>
        <begin position="169"/>
        <end position="188"/>
    </location>
</feature>
<dbReference type="EMBL" id="VFSU01000022">
    <property type="protein sequence ID" value="TPE61579.1"/>
    <property type="molecule type" value="Genomic_DNA"/>
</dbReference>
<name>A0A501XMA8_9SPHN</name>
<dbReference type="PANTHER" id="PTHR42910">
    <property type="entry name" value="TRANSPORTER SCO4007-RELATED"/>
    <property type="match status" value="1"/>
</dbReference>
<dbReference type="RefSeq" id="WP_140927951.1">
    <property type="nucleotide sequence ID" value="NZ_VFSU01000022.1"/>
</dbReference>
<sequence>MPNTVPTSTAGAMTPALGFAMAVAAGVAVANIYYSQPMLGLMEQDMPGALVGMVPTATQLGYAAGLFLLVPLGDLLERRRLIVVQFALLAIALAAVALSPGPLLLISASLLVGLMATVAQQVVPLAAHLASPEQRGAVVGKVMGGLLCGILLSRTISGFVGDHFGWREMYWLGVPVAMAAGLWMAAVLPRSQPEAGLSYGALLGSLRSLWREFSELRLAAFTQALMFAAFSVFWTILAFRLHARFGLGAEIAGLFGIAGAVGVLGAPIAGRVADRQGPGNTILFGVALALFAWALFGVWTSIPGLVAGVVLLDFAVQVTLISNQYIVFSLRPEARARLNTIFLGIMFLGGAAGSALSMHAYTRFGWTGVVILGSALITAAAALQLRHRFSPR</sequence>
<keyword evidence="3 4" id="KW-0472">Membrane</keyword>
<feature type="transmembrane region" description="Helical" evidence="4">
    <location>
        <begin position="364"/>
        <end position="383"/>
    </location>
</feature>
<feature type="transmembrane region" description="Helical" evidence="4">
    <location>
        <begin position="305"/>
        <end position="328"/>
    </location>
</feature>
<protein>
    <submittedName>
        <fullName evidence="6">MFS transporter</fullName>
    </submittedName>
</protein>
<feature type="domain" description="Major facilitator superfamily (MFS) profile" evidence="5">
    <location>
        <begin position="1"/>
        <end position="392"/>
    </location>
</feature>
<feature type="transmembrane region" description="Helical" evidence="4">
    <location>
        <begin position="251"/>
        <end position="269"/>
    </location>
</feature>
<feature type="transmembrane region" description="Helical" evidence="4">
    <location>
        <begin position="104"/>
        <end position="126"/>
    </location>
</feature>
<dbReference type="OrthoDB" id="9815356at2"/>
<proteinExistence type="predicted"/>
<dbReference type="Proteomes" id="UP000319897">
    <property type="component" value="Unassembled WGS sequence"/>
</dbReference>
<dbReference type="Pfam" id="PF07690">
    <property type="entry name" value="MFS_1"/>
    <property type="match status" value="1"/>
</dbReference>
<evidence type="ECO:0000256" key="1">
    <source>
        <dbReference type="ARBA" id="ARBA00022692"/>
    </source>
</evidence>
<feature type="transmembrane region" description="Helical" evidence="4">
    <location>
        <begin position="216"/>
        <end position="239"/>
    </location>
</feature>
<dbReference type="PANTHER" id="PTHR42910:SF1">
    <property type="entry name" value="MAJOR FACILITATOR SUPERFAMILY (MFS) PROFILE DOMAIN-CONTAINING PROTEIN"/>
    <property type="match status" value="1"/>
</dbReference>
<evidence type="ECO:0000256" key="2">
    <source>
        <dbReference type="ARBA" id="ARBA00022989"/>
    </source>
</evidence>
<evidence type="ECO:0000256" key="3">
    <source>
        <dbReference type="ARBA" id="ARBA00023136"/>
    </source>
</evidence>
<reference evidence="6 7" key="1">
    <citation type="submission" date="2019-06" db="EMBL/GenBank/DDBJ databases">
        <authorList>
            <person name="Lee I."/>
            <person name="Jang G.I."/>
            <person name="Hwang C.Y."/>
        </authorList>
    </citation>
    <scope>NUCLEOTIDE SEQUENCE [LARGE SCALE GENOMIC DNA]</scope>
    <source>
        <strain evidence="6 7">PAMC 28131</strain>
    </source>
</reference>